<keyword evidence="6" id="KW-1185">Reference proteome</keyword>
<dbReference type="GO" id="GO:0004190">
    <property type="term" value="F:aspartic-type endopeptidase activity"/>
    <property type="evidence" value="ECO:0007669"/>
    <property type="project" value="UniProtKB-KW"/>
</dbReference>
<evidence type="ECO:0000256" key="2">
    <source>
        <dbReference type="ARBA" id="ARBA00022670"/>
    </source>
</evidence>
<keyword evidence="3" id="KW-0064">Aspartyl protease</keyword>
<reference evidence="5 6" key="1">
    <citation type="journal article" date="2018" name="Environ. Microbiol.">
        <title>Novel energy conservation strategies and behaviour of Pelotomaculum schinkii driving syntrophic propionate catabolism.</title>
        <authorList>
            <person name="Hidalgo-Ahumada C.A.P."/>
            <person name="Nobu M.K."/>
            <person name="Narihiro T."/>
            <person name="Tamaki H."/>
            <person name="Liu W.T."/>
            <person name="Kamagata Y."/>
            <person name="Stams A.J.M."/>
            <person name="Imachi H."/>
            <person name="Sousa D.Z."/>
        </authorList>
    </citation>
    <scope>NUCLEOTIDE SEQUENCE [LARGE SCALE GENOMIC DNA]</scope>
    <source>
        <strain evidence="5 6">HH</strain>
    </source>
</reference>
<dbReference type="AlphaFoldDB" id="A0A4Y7R9K1"/>
<dbReference type="Pfam" id="PF01750">
    <property type="entry name" value="HycI"/>
    <property type="match status" value="1"/>
</dbReference>
<proteinExistence type="inferred from homology"/>
<dbReference type="InterPro" id="IPR000671">
    <property type="entry name" value="Peptidase_A31"/>
</dbReference>
<dbReference type="PANTHER" id="PTHR30302:SF1">
    <property type="entry name" value="HYDROGENASE 2 MATURATION PROTEASE"/>
    <property type="match status" value="1"/>
</dbReference>
<evidence type="ECO:0000256" key="1">
    <source>
        <dbReference type="ARBA" id="ARBA00006814"/>
    </source>
</evidence>
<accession>A0A4Y7R9K1</accession>
<gene>
    <name evidence="5" type="ORF">Psch_02404</name>
</gene>
<dbReference type="PANTHER" id="PTHR30302">
    <property type="entry name" value="HYDROGENASE 1 MATURATION PROTEASE"/>
    <property type="match status" value="1"/>
</dbReference>
<keyword evidence="4" id="KW-0378">Hydrolase</keyword>
<protein>
    <submittedName>
        <fullName evidence="5">Hydrogenase 2 maturation endopeptidase</fullName>
    </submittedName>
</protein>
<dbReference type="InterPro" id="IPR023430">
    <property type="entry name" value="Pept_HybD-like_dom_sf"/>
</dbReference>
<dbReference type="SUPFAM" id="SSF53163">
    <property type="entry name" value="HybD-like"/>
    <property type="match status" value="1"/>
</dbReference>
<evidence type="ECO:0000313" key="6">
    <source>
        <dbReference type="Proteomes" id="UP000298324"/>
    </source>
</evidence>
<evidence type="ECO:0000256" key="3">
    <source>
        <dbReference type="ARBA" id="ARBA00022750"/>
    </source>
</evidence>
<dbReference type="GO" id="GO:0016485">
    <property type="term" value="P:protein processing"/>
    <property type="evidence" value="ECO:0007669"/>
    <property type="project" value="TreeGrafter"/>
</dbReference>
<dbReference type="NCBIfam" id="TIGR00072">
    <property type="entry name" value="hydrog_prot"/>
    <property type="match status" value="1"/>
</dbReference>
<dbReference type="PRINTS" id="PR00446">
    <property type="entry name" value="HYDRGNUPTAKE"/>
</dbReference>
<evidence type="ECO:0000256" key="4">
    <source>
        <dbReference type="ARBA" id="ARBA00022801"/>
    </source>
</evidence>
<comment type="caution">
    <text evidence="5">The sequence shown here is derived from an EMBL/GenBank/DDBJ whole genome shotgun (WGS) entry which is preliminary data.</text>
</comment>
<evidence type="ECO:0000313" key="5">
    <source>
        <dbReference type="EMBL" id="TEB05363.1"/>
    </source>
</evidence>
<sequence length="138" mass="15038">MTDDGIGIFVLEELQKLEWPPEVQLLEVGTSVFYYLAEISRSRHVIAIDAIRAGDSPGSVYCLGIDDVLDHKEQDLHDMSLPGVIRQAQNITGLPETLTIYGVEPADIDLGVTPTSALQQAGKRLVALITAEIQRLLG</sequence>
<dbReference type="Gene3D" id="3.40.50.1450">
    <property type="entry name" value="HybD-like"/>
    <property type="match status" value="1"/>
</dbReference>
<name>A0A4Y7R9K1_9FIRM</name>
<dbReference type="EMBL" id="QFGA01000002">
    <property type="protein sequence ID" value="TEB05363.1"/>
    <property type="molecule type" value="Genomic_DNA"/>
</dbReference>
<organism evidence="5 6">
    <name type="scientific">Pelotomaculum schinkii</name>
    <dbReference type="NCBI Taxonomy" id="78350"/>
    <lineage>
        <taxon>Bacteria</taxon>
        <taxon>Bacillati</taxon>
        <taxon>Bacillota</taxon>
        <taxon>Clostridia</taxon>
        <taxon>Eubacteriales</taxon>
        <taxon>Desulfotomaculaceae</taxon>
        <taxon>Pelotomaculum</taxon>
    </lineage>
</organism>
<dbReference type="Proteomes" id="UP000298324">
    <property type="component" value="Unassembled WGS sequence"/>
</dbReference>
<comment type="similarity">
    <text evidence="1">Belongs to the peptidase A31 family.</text>
</comment>
<dbReference type="GO" id="GO:0008047">
    <property type="term" value="F:enzyme activator activity"/>
    <property type="evidence" value="ECO:0007669"/>
    <property type="project" value="InterPro"/>
</dbReference>
<keyword evidence="2" id="KW-0645">Protease</keyword>